<dbReference type="InterPro" id="IPR001789">
    <property type="entry name" value="Sig_transdc_resp-reg_receiver"/>
</dbReference>
<dbReference type="EMBL" id="QXDF01000002">
    <property type="protein sequence ID" value="RIA47681.1"/>
    <property type="molecule type" value="Genomic_DNA"/>
</dbReference>
<dbReference type="PANTHER" id="PTHR44591">
    <property type="entry name" value="STRESS RESPONSE REGULATOR PROTEIN 1"/>
    <property type="match status" value="1"/>
</dbReference>
<dbReference type="GO" id="GO:0000160">
    <property type="term" value="P:phosphorelay signal transduction system"/>
    <property type="evidence" value="ECO:0007669"/>
    <property type="project" value="InterPro"/>
</dbReference>
<dbReference type="InterPro" id="IPR011006">
    <property type="entry name" value="CheY-like_superfamily"/>
</dbReference>
<dbReference type="SMART" id="SM00448">
    <property type="entry name" value="REC"/>
    <property type="match status" value="1"/>
</dbReference>
<evidence type="ECO:0000313" key="5">
    <source>
        <dbReference type="Proteomes" id="UP000266273"/>
    </source>
</evidence>
<evidence type="ECO:0000256" key="1">
    <source>
        <dbReference type="ARBA" id="ARBA00022553"/>
    </source>
</evidence>
<evidence type="ECO:0000259" key="3">
    <source>
        <dbReference type="PROSITE" id="PS50110"/>
    </source>
</evidence>
<evidence type="ECO:0000313" key="4">
    <source>
        <dbReference type="EMBL" id="RIA47681.1"/>
    </source>
</evidence>
<sequence length="144" mass="15489">MAIVNTTKRDTGLSGFRVLIVEDDFLLASYIAKLLENEGCRIVGLARSVDKALALVDNSMPEAAILDANLAGASTAPVAEALRARGVPFLLVTGYGENDLSAEVLRQAPRLEKPVQAEAMIRTLSALTRWAPRPPQPAPRQPTR</sequence>
<dbReference type="PANTHER" id="PTHR44591:SF24">
    <property type="entry name" value="PROTEIN-GLUTAMATE METHYLESTERASE_PROTEIN-GLUTAMINE GLUTAMINASE 1"/>
    <property type="match status" value="1"/>
</dbReference>
<dbReference type="AlphaFoldDB" id="A0A397PPK2"/>
<organism evidence="4 5">
    <name type="scientific">Dichotomicrobium thermohalophilum</name>
    <dbReference type="NCBI Taxonomy" id="933063"/>
    <lineage>
        <taxon>Bacteria</taxon>
        <taxon>Pseudomonadati</taxon>
        <taxon>Pseudomonadota</taxon>
        <taxon>Alphaproteobacteria</taxon>
        <taxon>Hyphomicrobiales</taxon>
        <taxon>Hyphomicrobiaceae</taxon>
        <taxon>Dichotomicrobium</taxon>
    </lineage>
</organism>
<feature type="modified residue" description="4-aspartylphosphate" evidence="2">
    <location>
        <position position="67"/>
    </location>
</feature>
<dbReference type="InterPro" id="IPR050595">
    <property type="entry name" value="Bact_response_regulator"/>
</dbReference>
<dbReference type="Gene3D" id="3.40.50.2300">
    <property type="match status" value="1"/>
</dbReference>
<name>A0A397PPK2_9HYPH</name>
<dbReference type="OrthoDB" id="582170at2"/>
<keyword evidence="1 2" id="KW-0597">Phosphoprotein</keyword>
<dbReference type="PROSITE" id="PS50110">
    <property type="entry name" value="RESPONSE_REGULATORY"/>
    <property type="match status" value="1"/>
</dbReference>
<protein>
    <submittedName>
        <fullName evidence="4">Response regulator receiver domain-containing protein</fullName>
    </submittedName>
</protein>
<gene>
    <name evidence="4" type="ORF">BXY53_2244</name>
</gene>
<dbReference type="Pfam" id="PF00072">
    <property type="entry name" value="Response_reg"/>
    <property type="match status" value="1"/>
</dbReference>
<comment type="caution">
    <text evidence="4">The sequence shown here is derived from an EMBL/GenBank/DDBJ whole genome shotgun (WGS) entry which is preliminary data.</text>
</comment>
<reference evidence="4 5" key="1">
    <citation type="submission" date="2018-08" db="EMBL/GenBank/DDBJ databases">
        <title>Genomic Encyclopedia of Archaeal and Bacterial Type Strains, Phase II (KMG-II): from individual species to whole genera.</title>
        <authorList>
            <person name="Goeker M."/>
        </authorList>
    </citation>
    <scope>NUCLEOTIDE SEQUENCE [LARGE SCALE GENOMIC DNA]</scope>
    <source>
        <strain evidence="4 5">DSM 5002</strain>
    </source>
</reference>
<dbReference type="SUPFAM" id="SSF52172">
    <property type="entry name" value="CheY-like"/>
    <property type="match status" value="1"/>
</dbReference>
<dbReference type="Proteomes" id="UP000266273">
    <property type="component" value="Unassembled WGS sequence"/>
</dbReference>
<feature type="domain" description="Response regulatory" evidence="3">
    <location>
        <begin position="17"/>
        <end position="128"/>
    </location>
</feature>
<evidence type="ECO:0000256" key="2">
    <source>
        <dbReference type="PROSITE-ProRule" id="PRU00169"/>
    </source>
</evidence>
<keyword evidence="5" id="KW-1185">Reference proteome</keyword>
<accession>A0A397PPK2</accession>
<proteinExistence type="predicted"/>